<accession>A0ABT9TLE0</accession>
<dbReference type="InterPro" id="IPR011182">
    <property type="entry name" value="L-Asp_DH"/>
</dbReference>
<dbReference type="InterPro" id="IPR036291">
    <property type="entry name" value="NAD(P)-bd_dom_sf"/>
</dbReference>
<dbReference type="SUPFAM" id="SSF55347">
    <property type="entry name" value="Glyceraldehyde-3-phosphate dehydrogenase-like, C-terminal domain"/>
    <property type="match status" value="1"/>
</dbReference>
<reference evidence="9 10" key="1">
    <citation type="submission" date="2023-07" db="EMBL/GenBank/DDBJ databases">
        <title>Sorghum-associated microbial communities from plants grown in Nebraska, USA.</title>
        <authorList>
            <person name="Schachtman D."/>
        </authorList>
    </citation>
    <scope>NUCLEOTIDE SEQUENCE [LARGE SCALE GENOMIC DNA]</scope>
    <source>
        <strain evidence="9 10">CC523</strain>
    </source>
</reference>
<evidence type="ECO:0000313" key="10">
    <source>
        <dbReference type="Proteomes" id="UP001244563"/>
    </source>
</evidence>
<dbReference type="HAMAP" id="MF_01265">
    <property type="entry name" value="NadX"/>
    <property type="match status" value="1"/>
</dbReference>
<evidence type="ECO:0000256" key="1">
    <source>
        <dbReference type="ARBA" id="ARBA00008331"/>
    </source>
</evidence>
<evidence type="ECO:0000313" key="9">
    <source>
        <dbReference type="EMBL" id="MDQ0102473.1"/>
    </source>
</evidence>
<dbReference type="SUPFAM" id="SSF51735">
    <property type="entry name" value="NAD(P)-binding Rossmann-fold domains"/>
    <property type="match status" value="1"/>
</dbReference>
<evidence type="ECO:0000256" key="4">
    <source>
        <dbReference type="ARBA" id="ARBA00023002"/>
    </source>
</evidence>
<keyword evidence="3 6" id="KW-0521">NADP</keyword>
<comment type="caution">
    <text evidence="9">The sequence shown here is derived from an EMBL/GenBank/DDBJ whole genome shotgun (WGS) entry which is preliminary data.</text>
</comment>
<evidence type="ECO:0000256" key="6">
    <source>
        <dbReference type="HAMAP-Rule" id="MF_01265"/>
    </source>
</evidence>
<keyword evidence="10" id="KW-1185">Reference proteome</keyword>
<comment type="function">
    <text evidence="6">Specifically catalyzes the NAD or NADP-dependent dehydrogenation of L-aspartate to iminoaspartate.</text>
</comment>
<dbReference type="EMBL" id="JAUSSW010000005">
    <property type="protein sequence ID" value="MDQ0102473.1"/>
    <property type="molecule type" value="Genomic_DNA"/>
</dbReference>
<gene>
    <name evidence="6" type="primary">nadX</name>
    <name evidence="9" type="ORF">J2T10_002126</name>
</gene>
<comment type="catalytic activity">
    <reaction evidence="6">
        <text>L-aspartate + NAD(+) + H2O = oxaloacetate + NH4(+) + NADH + H(+)</text>
        <dbReference type="Rhea" id="RHEA:11788"/>
        <dbReference type="ChEBI" id="CHEBI:15377"/>
        <dbReference type="ChEBI" id="CHEBI:15378"/>
        <dbReference type="ChEBI" id="CHEBI:16452"/>
        <dbReference type="ChEBI" id="CHEBI:28938"/>
        <dbReference type="ChEBI" id="CHEBI:29991"/>
        <dbReference type="ChEBI" id="CHEBI:57540"/>
        <dbReference type="ChEBI" id="CHEBI:57945"/>
        <dbReference type="EC" id="1.4.1.21"/>
    </reaction>
</comment>
<evidence type="ECO:0000259" key="8">
    <source>
        <dbReference type="Pfam" id="PF03447"/>
    </source>
</evidence>
<keyword evidence="2 6" id="KW-0662">Pyridine nucleotide biosynthesis</keyword>
<comment type="pathway">
    <text evidence="6">Cofactor biosynthesis; NAD(+) biosynthesis; iminoaspartate from L-aspartate (dehydrogenase route): step 1/1.</text>
</comment>
<dbReference type="GO" id="GO:0033735">
    <property type="term" value="F:aspartate dehydrogenase [NAD(P)+] activity"/>
    <property type="evidence" value="ECO:0007669"/>
    <property type="project" value="UniProtKB-EC"/>
</dbReference>
<dbReference type="InterPro" id="IPR005106">
    <property type="entry name" value="Asp/hSer_DH_NAD-bd"/>
</dbReference>
<feature type="domain" description="Aspartate dehydrogenase" evidence="7">
    <location>
        <begin position="168"/>
        <end position="254"/>
    </location>
</feature>
<dbReference type="Proteomes" id="UP001244563">
    <property type="component" value="Unassembled WGS sequence"/>
</dbReference>
<feature type="binding site" evidence="6">
    <location>
        <position position="121"/>
    </location>
    <ligand>
        <name>NAD(+)</name>
        <dbReference type="ChEBI" id="CHEBI:57540"/>
    </ligand>
</feature>
<dbReference type="Gene3D" id="3.40.50.720">
    <property type="entry name" value="NAD(P)-binding Rossmann-like Domain"/>
    <property type="match status" value="1"/>
</dbReference>
<feature type="binding site" evidence="6">
    <location>
        <position position="190"/>
    </location>
    <ligand>
        <name>NAD(+)</name>
        <dbReference type="ChEBI" id="CHEBI:57540"/>
    </ligand>
</feature>
<feature type="active site" evidence="6">
    <location>
        <position position="220"/>
    </location>
</feature>
<comment type="catalytic activity">
    <reaction evidence="6">
        <text>L-aspartate + NADP(+) + H2O = oxaloacetate + NH4(+) + NADPH + H(+)</text>
        <dbReference type="Rhea" id="RHEA:11784"/>
        <dbReference type="ChEBI" id="CHEBI:15377"/>
        <dbReference type="ChEBI" id="CHEBI:15378"/>
        <dbReference type="ChEBI" id="CHEBI:16452"/>
        <dbReference type="ChEBI" id="CHEBI:28938"/>
        <dbReference type="ChEBI" id="CHEBI:29991"/>
        <dbReference type="ChEBI" id="CHEBI:57783"/>
        <dbReference type="ChEBI" id="CHEBI:58349"/>
        <dbReference type="EC" id="1.4.1.21"/>
    </reaction>
</comment>
<dbReference type="InterPro" id="IPR002811">
    <property type="entry name" value="Asp_DH"/>
</dbReference>
<keyword evidence="4 6" id="KW-0560">Oxidoreductase</keyword>
<evidence type="ECO:0000256" key="5">
    <source>
        <dbReference type="ARBA" id="ARBA00023027"/>
    </source>
</evidence>
<dbReference type="PIRSF" id="PIRSF005227">
    <property type="entry name" value="Asp_dh_NAD_syn"/>
    <property type="match status" value="1"/>
</dbReference>
<feature type="domain" description="Aspartate/homoserine dehydrogenase NAD-binding" evidence="8">
    <location>
        <begin position="10"/>
        <end position="107"/>
    </location>
</feature>
<protein>
    <recommendedName>
        <fullName evidence="6">L-aspartate dehydrogenase</fullName>
        <ecNumber evidence="6">1.4.1.21</ecNumber>
    </recommendedName>
</protein>
<comment type="similarity">
    <text evidence="1 6">Belongs to the L-aspartate dehydrogenase family.</text>
</comment>
<keyword evidence="5 6" id="KW-0520">NAD</keyword>
<dbReference type="Pfam" id="PF03447">
    <property type="entry name" value="NAD_binding_3"/>
    <property type="match status" value="1"/>
</dbReference>
<name>A0ABT9TLE0_PAENI</name>
<dbReference type="Gene3D" id="3.30.360.10">
    <property type="entry name" value="Dihydrodipicolinate Reductase, domain 2"/>
    <property type="match status" value="1"/>
</dbReference>
<dbReference type="Pfam" id="PF01958">
    <property type="entry name" value="Asp_DH_C"/>
    <property type="match status" value="1"/>
</dbReference>
<dbReference type="PANTHER" id="PTHR31873:SF6">
    <property type="entry name" value="ASPARTATE DEHYDROGENASE DOMAIN-CONTAINING PROTEIN"/>
    <property type="match status" value="1"/>
</dbReference>
<dbReference type="InterPro" id="IPR020626">
    <property type="entry name" value="Asp_DH_prok"/>
</dbReference>
<evidence type="ECO:0000256" key="2">
    <source>
        <dbReference type="ARBA" id="ARBA00022642"/>
    </source>
</evidence>
<evidence type="ECO:0000256" key="3">
    <source>
        <dbReference type="ARBA" id="ARBA00022857"/>
    </source>
</evidence>
<proteinExistence type="inferred from homology"/>
<dbReference type="PANTHER" id="PTHR31873">
    <property type="entry name" value="L-ASPARTATE DEHYDROGENASE-RELATED"/>
    <property type="match status" value="1"/>
</dbReference>
<dbReference type="RefSeq" id="WP_306878153.1">
    <property type="nucleotide sequence ID" value="NZ_JAUSSW010000005.1"/>
</dbReference>
<evidence type="ECO:0000259" key="7">
    <source>
        <dbReference type="Pfam" id="PF01958"/>
    </source>
</evidence>
<comment type="miscellaneous">
    <text evidence="6">The iminoaspartate product is unstable in aqueous solution and can decompose to oxaloacetate and ammonia.</text>
</comment>
<organism evidence="9 10">
    <name type="scientific">Paenarthrobacter nicotinovorans</name>
    <name type="common">Arthrobacter nicotinovorans</name>
    <dbReference type="NCBI Taxonomy" id="29320"/>
    <lineage>
        <taxon>Bacteria</taxon>
        <taxon>Bacillati</taxon>
        <taxon>Actinomycetota</taxon>
        <taxon>Actinomycetes</taxon>
        <taxon>Micrococcales</taxon>
        <taxon>Micrococcaceae</taxon>
        <taxon>Paenarthrobacter</taxon>
    </lineage>
</organism>
<dbReference type="EC" id="1.4.1.21" evidence="6"/>
<sequence length="269" mass="27928">MTSHRIGIIGYGAIGARVAEDISLGKVVGAELAGIISRTDNGTGRPAVERPFPSLTLEAALECCELIVECAGQSAVTEYAEKILGAGVDFLITSIGALADQGLAARLNACGPGRLFMTSGAVGGLDLLEAGAREAAYDSVVVSTTKLPETLVQPWMDQEQADGIRATTEPLEVFLGSAQEAARLFPRSLNVAAAVAEAVGDWDGVQVRLTADPKASLTSHVIEASGPSGEYRFEIRNNPSPQNPRTSGIVPFAVLRSLEAAIGERGGLV</sequence>